<gene>
    <name evidence="2" type="ORF">IEQ34_005533</name>
</gene>
<reference evidence="2 3" key="1">
    <citation type="journal article" date="2021" name="Hortic Res">
        <title>Chromosome-scale assembly of the Dendrobium chrysotoxum genome enhances the understanding of orchid evolution.</title>
        <authorList>
            <person name="Zhang Y."/>
            <person name="Zhang G.Q."/>
            <person name="Zhang D."/>
            <person name="Liu X.D."/>
            <person name="Xu X.Y."/>
            <person name="Sun W.H."/>
            <person name="Yu X."/>
            <person name="Zhu X."/>
            <person name="Wang Z.W."/>
            <person name="Zhao X."/>
            <person name="Zhong W.Y."/>
            <person name="Chen H."/>
            <person name="Yin W.L."/>
            <person name="Huang T."/>
            <person name="Niu S.C."/>
            <person name="Liu Z.J."/>
        </authorList>
    </citation>
    <scope>NUCLEOTIDE SEQUENCE [LARGE SCALE GENOMIC DNA]</scope>
    <source>
        <strain evidence="2">Lindl</strain>
    </source>
</reference>
<comment type="caution">
    <text evidence="2">The sequence shown here is derived from an EMBL/GenBank/DDBJ whole genome shotgun (WGS) entry which is preliminary data.</text>
</comment>
<dbReference type="AlphaFoldDB" id="A0AAV7HBB7"/>
<organism evidence="2 3">
    <name type="scientific">Dendrobium chrysotoxum</name>
    <name type="common">Orchid</name>
    <dbReference type="NCBI Taxonomy" id="161865"/>
    <lineage>
        <taxon>Eukaryota</taxon>
        <taxon>Viridiplantae</taxon>
        <taxon>Streptophyta</taxon>
        <taxon>Embryophyta</taxon>
        <taxon>Tracheophyta</taxon>
        <taxon>Spermatophyta</taxon>
        <taxon>Magnoliopsida</taxon>
        <taxon>Liliopsida</taxon>
        <taxon>Asparagales</taxon>
        <taxon>Orchidaceae</taxon>
        <taxon>Epidendroideae</taxon>
        <taxon>Malaxideae</taxon>
        <taxon>Dendrobiinae</taxon>
        <taxon>Dendrobium</taxon>
    </lineage>
</organism>
<accession>A0AAV7HBB7</accession>
<evidence type="ECO:0000313" key="2">
    <source>
        <dbReference type="EMBL" id="KAH0465430.1"/>
    </source>
</evidence>
<evidence type="ECO:0000256" key="1">
    <source>
        <dbReference type="SAM" id="MobiDB-lite"/>
    </source>
</evidence>
<keyword evidence="3" id="KW-1185">Reference proteome</keyword>
<sequence>MLLLDPLPLDASHSASALSKFITTSDIAGRSFPSKLTQCIAVYATSSTASASRGPGGATRGSSTLPSSPAAMLGAA</sequence>
<name>A0AAV7HBB7_DENCH</name>
<proteinExistence type="predicted"/>
<protein>
    <submittedName>
        <fullName evidence="2">Uncharacterized protein</fullName>
    </submittedName>
</protein>
<evidence type="ECO:0000313" key="3">
    <source>
        <dbReference type="Proteomes" id="UP000775213"/>
    </source>
</evidence>
<dbReference type="EMBL" id="JAGFBR010000006">
    <property type="protein sequence ID" value="KAH0465430.1"/>
    <property type="molecule type" value="Genomic_DNA"/>
</dbReference>
<feature type="region of interest" description="Disordered" evidence="1">
    <location>
        <begin position="48"/>
        <end position="76"/>
    </location>
</feature>
<dbReference type="Proteomes" id="UP000775213">
    <property type="component" value="Unassembled WGS sequence"/>
</dbReference>